<comment type="caution">
    <text evidence="2">The sequence shown here is derived from an EMBL/GenBank/DDBJ whole genome shotgun (WGS) entry which is preliminary data.</text>
</comment>
<name>A0ABW8QCS0_9FLAO</name>
<feature type="coiled-coil region" evidence="1">
    <location>
        <begin position="139"/>
        <end position="170"/>
    </location>
</feature>
<gene>
    <name evidence="2" type="ORF">ACI76L_08965</name>
</gene>
<keyword evidence="1" id="KW-0175">Coiled coil</keyword>
<dbReference type="Proteomes" id="UP001622370">
    <property type="component" value="Unassembled WGS sequence"/>
</dbReference>
<evidence type="ECO:0000313" key="2">
    <source>
        <dbReference type="EMBL" id="MFK8293912.1"/>
    </source>
</evidence>
<dbReference type="RefSeq" id="WP_203967686.1">
    <property type="nucleotide sequence ID" value="NZ_BOPJ01000016.1"/>
</dbReference>
<reference evidence="2 3" key="1">
    <citation type="journal article" date="2016" name="Sci. Rep.">
        <title>Whole genome sequencing identifies a novel species of the genus Capnocytophaga isolated from dog and cat bite wounds in humans.</title>
        <authorList>
            <person name="Zangenah S."/>
            <person name="Abbasi N."/>
            <person name="Andersson A.F."/>
            <person name="Bergman P."/>
        </authorList>
    </citation>
    <scope>NUCLEOTIDE SEQUENCE [LARGE SCALE GENOMIC DNA]</scope>
    <source>
        <strain evidence="2 3">W5</strain>
    </source>
</reference>
<evidence type="ECO:0000256" key="1">
    <source>
        <dbReference type="SAM" id="Coils"/>
    </source>
</evidence>
<proteinExistence type="predicted"/>
<evidence type="ECO:0000313" key="3">
    <source>
        <dbReference type="Proteomes" id="UP001622370"/>
    </source>
</evidence>
<sequence>MRIVKGKLFRPKKCEFGDFELVPEKGWKLSETFLDFESGLLVVKVSDENENNWEDFRFARRVPTKQYIIDLEKLEILPPMKWKEYFCYEKVVIVSEDKKFKLTSQRIHKPEENTDLFYEELEFLEKGYKSTSTNIAFQQEKRENLLECVLREIKEKQEEIRNLNAKLTLDEFCLQQLKKIQQNDVIIGYFNDNNVFQLIFQDNVFNLFVGDRLTKEYGALISPILTLKKTYDSIESFWSDFSRNDKWYLEFTNNQSISQKILVLSKHIVSFFNNLRRNHNFTYEEYNKINEWENSVWSDEYKKTEHKQWCSNCYKEVSYYGRYPKYICKDCASKEKFDKNGNLIDDVEVECVCFIDGKEYFAEEARFGGMVIQRKE</sequence>
<dbReference type="EMBL" id="JBJGWJ010000006">
    <property type="protein sequence ID" value="MFK8293912.1"/>
    <property type="molecule type" value="Genomic_DNA"/>
</dbReference>
<protein>
    <submittedName>
        <fullName evidence="2">Uncharacterized protein</fullName>
    </submittedName>
</protein>
<keyword evidence="3" id="KW-1185">Reference proteome</keyword>
<accession>A0ABW8QCS0</accession>
<organism evidence="2 3">
    <name type="scientific">Capnocytophaga stomatis</name>
    <dbReference type="NCBI Taxonomy" id="1848904"/>
    <lineage>
        <taxon>Bacteria</taxon>
        <taxon>Pseudomonadati</taxon>
        <taxon>Bacteroidota</taxon>
        <taxon>Flavobacteriia</taxon>
        <taxon>Flavobacteriales</taxon>
        <taxon>Flavobacteriaceae</taxon>
        <taxon>Capnocytophaga</taxon>
    </lineage>
</organism>